<dbReference type="GO" id="GO:0004523">
    <property type="term" value="F:RNA-DNA hybrid ribonuclease activity"/>
    <property type="evidence" value="ECO:0007669"/>
    <property type="project" value="InterPro"/>
</dbReference>
<proteinExistence type="predicted"/>
<dbReference type="Gramene" id="C.cajan_06202.t">
    <property type="protein sequence ID" value="C.cajan_06202.t.cds1"/>
    <property type="gene ID" value="C.cajan_06202"/>
</dbReference>
<dbReference type="STRING" id="3821.A0A151U388"/>
<dbReference type="SUPFAM" id="SSF53098">
    <property type="entry name" value="Ribonuclease H-like"/>
    <property type="match status" value="1"/>
</dbReference>
<dbReference type="Gene3D" id="3.30.420.10">
    <property type="entry name" value="Ribonuclease H-like superfamily/Ribonuclease H"/>
    <property type="match status" value="1"/>
</dbReference>
<dbReference type="PANTHER" id="PTHR48475">
    <property type="entry name" value="RIBONUCLEASE H"/>
    <property type="match status" value="1"/>
</dbReference>
<dbReference type="Proteomes" id="UP000075243">
    <property type="component" value="Chromosome 2"/>
</dbReference>
<dbReference type="AlphaFoldDB" id="A0A151U388"/>
<accession>A0A151U388</accession>
<protein>
    <submittedName>
        <fullName evidence="2">Uncharacterized protein Mb2253c family</fullName>
    </submittedName>
</protein>
<dbReference type="Pfam" id="PF13456">
    <property type="entry name" value="RVT_3"/>
    <property type="match status" value="1"/>
</dbReference>
<dbReference type="PANTHER" id="PTHR48475:SF2">
    <property type="entry name" value="RIBONUCLEASE H"/>
    <property type="match status" value="1"/>
</dbReference>
<dbReference type="CDD" id="cd09279">
    <property type="entry name" value="RNase_HI_like"/>
    <property type="match status" value="1"/>
</dbReference>
<evidence type="ECO:0000313" key="3">
    <source>
        <dbReference type="Proteomes" id="UP000075243"/>
    </source>
</evidence>
<organism evidence="2 3">
    <name type="scientific">Cajanus cajan</name>
    <name type="common">Pigeon pea</name>
    <name type="synonym">Cajanus indicus</name>
    <dbReference type="NCBI Taxonomy" id="3821"/>
    <lineage>
        <taxon>Eukaryota</taxon>
        <taxon>Viridiplantae</taxon>
        <taxon>Streptophyta</taxon>
        <taxon>Embryophyta</taxon>
        <taxon>Tracheophyta</taxon>
        <taxon>Spermatophyta</taxon>
        <taxon>Magnoliopsida</taxon>
        <taxon>eudicotyledons</taxon>
        <taxon>Gunneridae</taxon>
        <taxon>Pentapetalae</taxon>
        <taxon>rosids</taxon>
        <taxon>fabids</taxon>
        <taxon>Fabales</taxon>
        <taxon>Fabaceae</taxon>
        <taxon>Papilionoideae</taxon>
        <taxon>50 kb inversion clade</taxon>
        <taxon>NPAAA clade</taxon>
        <taxon>indigoferoid/millettioid clade</taxon>
        <taxon>Phaseoleae</taxon>
        <taxon>Cajanus</taxon>
    </lineage>
</organism>
<dbReference type="PROSITE" id="PS50879">
    <property type="entry name" value="RNASE_H_1"/>
    <property type="match status" value="1"/>
</dbReference>
<keyword evidence="3" id="KW-1185">Reference proteome</keyword>
<gene>
    <name evidence="2" type="ORF">KK1_006373</name>
</gene>
<evidence type="ECO:0000313" key="2">
    <source>
        <dbReference type="EMBL" id="KYP73724.1"/>
    </source>
</evidence>
<dbReference type="EMBL" id="CM003604">
    <property type="protein sequence ID" value="KYP73724.1"/>
    <property type="molecule type" value="Genomic_DNA"/>
</dbReference>
<sequence length="160" mass="18405">MVVEQSLRFNFKISNNQAEYEALLAGLRLARELGIRRVKCWSDSKVVTEQINGTFQVKELTLLKYFHAFQKLKASFKEVHISHTPRKLNTRADQLARLASSKKTNQLRSAIHQELQSPSIIEFECLEIRKGDKNWMTNITNYLLTGESLADPHNNSVQFG</sequence>
<feature type="domain" description="RNase H type-1" evidence="1">
    <location>
        <begin position="1"/>
        <end position="101"/>
    </location>
</feature>
<dbReference type="InterPro" id="IPR002156">
    <property type="entry name" value="RNaseH_domain"/>
</dbReference>
<name>A0A151U388_CAJCA</name>
<dbReference type="GO" id="GO:0003676">
    <property type="term" value="F:nucleic acid binding"/>
    <property type="evidence" value="ECO:0007669"/>
    <property type="project" value="InterPro"/>
</dbReference>
<reference evidence="2 3" key="1">
    <citation type="journal article" date="2012" name="Nat. Biotechnol.">
        <title>Draft genome sequence of pigeonpea (Cajanus cajan), an orphan legume crop of resource-poor farmers.</title>
        <authorList>
            <person name="Varshney R.K."/>
            <person name="Chen W."/>
            <person name="Li Y."/>
            <person name="Bharti A.K."/>
            <person name="Saxena R.K."/>
            <person name="Schlueter J.A."/>
            <person name="Donoghue M.T."/>
            <person name="Azam S."/>
            <person name="Fan G."/>
            <person name="Whaley A.M."/>
            <person name="Farmer A.D."/>
            <person name="Sheridan J."/>
            <person name="Iwata A."/>
            <person name="Tuteja R."/>
            <person name="Penmetsa R.V."/>
            <person name="Wu W."/>
            <person name="Upadhyaya H.D."/>
            <person name="Yang S.P."/>
            <person name="Shah T."/>
            <person name="Saxena K.B."/>
            <person name="Michael T."/>
            <person name="McCombie W.R."/>
            <person name="Yang B."/>
            <person name="Zhang G."/>
            <person name="Yang H."/>
            <person name="Wang J."/>
            <person name="Spillane C."/>
            <person name="Cook D.R."/>
            <person name="May G.D."/>
            <person name="Xu X."/>
            <person name="Jackson S.A."/>
        </authorList>
    </citation>
    <scope>NUCLEOTIDE SEQUENCE [LARGE SCALE GENOMIC DNA]</scope>
    <source>
        <strain evidence="3">cv. Asha</strain>
    </source>
</reference>
<dbReference type="InterPro" id="IPR036397">
    <property type="entry name" value="RNaseH_sf"/>
</dbReference>
<evidence type="ECO:0000259" key="1">
    <source>
        <dbReference type="PROSITE" id="PS50879"/>
    </source>
</evidence>
<dbReference type="InterPro" id="IPR012337">
    <property type="entry name" value="RNaseH-like_sf"/>
</dbReference>
<dbReference type="OMA" id="HISHTPR"/>